<evidence type="ECO:0000313" key="1">
    <source>
        <dbReference type="EMBL" id="GBP08001.1"/>
    </source>
</evidence>
<proteinExistence type="predicted"/>
<accession>A0A4C1T414</accession>
<comment type="caution">
    <text evidence="1">The sequence shown here is derived from an EMBL/GenBank/DDBJ whole genome shotgun (WGS) entry which is preliminary data.</text>
</comment>
<organism evidence="1 2">
    <name type="scientific">Eumeta variegata</name>
    <name type="common">Bagworm moth</name>
    <name type="synonym">Eumeta japonica</name>
    <dbReference type="NCBI Taxonomy" id="151549"/>
    <lineage>
        <taxon>Eukaryota</taxon>
        <taxon>Metazoa</taxon>
        <taxon>Ecdysozoa</taxon>
        <taxon>Arthropoda</taxon>
        <taxon>Hexapoda</taxon>
        <taxon>Insecta</taxon>
        <taxon>Pterygota</taxon>
        <taxon>Neoptera</taxon>
        <taxon>Endopterygota</taxon>
        <taxon>Lepidoptera</taxon>
        <taxon>Glossata</taxon>
        <taxon>Ditrysia</taxon>
        <taxon>Tineoidea</taxon>
        <taxon>Psychidae</taxon>
        <taxon>Oiketicinae</taxon>
        <taxon>Eumeta</taxon>
    </lineage>
</organism>
<dbReference type="OrthoDB" id="21557at2759"/>
<dbReference type="EMBL" id="BGZK01000028">
    <property type="protein sequence ID" value="GBP08001.1"/>
    <property type="molecule type" value="Genomic_DNA"/>
</dbReference>
<keyword evidence="2" id="KW-1185">Reference proteome</keyword>
<dbReference type="AlphaFoldDB" id="A0A4C1T414"/>
<evidence type="ECO:0000313" key="2">
    <source>
        <dbReference type="Proteomes" id="UP000299102"/>
    </source>
</evidence>
<gene>
    <name evidence="1" type="ORF">EVAR_78124_1</name>
</gene>
<protein>
    <submittedName>
        <fullName evidence="1">Uncharacterized protein</fullName>
    </submittedName>
</protein>
<reference evidence="1 2" key="1">
    <citation type="journal article" date="2019" name="Commun. Biol.">
        <title>The bagworm genome reveals a unique fibroin gene that provides high tensile strength.</title>
        <authorList>
            <person name="Kono N."/>
            <person name="Nakamura H."/>
            <person name="Ohtoshi R."/>
            <person name="Tomita M."/>
            <person name="Numata K."/>
            <person name="Arakawa K."/>
        </authorList>
    </citation>
    <scope>NUCLEOTIDE SEQUENCE [LARGE SCALE GENOMIC DNA]</scope>
</reference>
<sequence length="202" mass="22557">MVGIKCGIKIRTKSMFGIEIRNRAEALRVANLVTAVKFRAPDSRYENLSPPKYDRTARDKPEEGFSNKTSILLGRILPSLEQIAARENRARVPLCKEHTDTNGFKAGGEHFLNKENNMKELWKNHFGSVLACEDTVADGNVTATEYMIDDGNESEITMDEILKALKRTKVGKAAGYGRTSSEILRGGRDTVTSPLYQLFNKC</sequence>
<dbReference type="Proteomes" id="UP000299102">
    <property type="component" value="Unassembled WGS sequence"/>
</dbReference>
<name>A0A4C1T414_EUMVA</name>